<name>A0A1B9B6Y8_9BACI</name>
<dbReference type="InterPro" id="IPR032466">
    <property type="entry name" value="Metal_Hydrolase"/>
</dbReference>
<keyword evidence="2" id="KW-0378">Hydrolase</keyword>
<dbReference type="AlphaFoldDB" id="A0A1B9B6Y8"/>
<comment type="caution">
    <text evidence="2">The sequence shown here is derived from an EMBL/GenBank/DDBJ whole genome shotgun (WGS) entry which is preliminary data.</text>
</comment>
<evidence type="ECO:0000313" key="2">
    <source>
        <dbReference type="EMBL" id="OCA91865.1"/>
    </source>
</evidence>
<dbReference type="Pfam" id="PF07969">
    <property type="entry name" value="Amidohydro_3"/>
    <property type="match status" value="1"/>
</dbReference>
<reference evidence="3" key="1">
    <citation type="submission" date="2016-05" db="EMBL/GenBank/DDBJ databases">
        <authorList>
            <person name="Liu B."/>
            <person name="Wang J."/>
            <person name="Zhu Y."/>
            <person name="Liu G."/>
            <person name="Chen Q."/>
            <person name="Chen Z."/>
            <person name="Lan J."/>
            <person name="Che J."/>
            <person name="Ge C."/>
            <person name="Shi H."/>
            <person name="Pan Z."/>
            <person name="Liu X."/>
        </authorList>
    </citation>
    <scope>NUCLEOTIDE SEQUENCE [LARGE SCALE GENOMIC DNA]</scope>
    <source>
        <strain evidence="3">FJAT-27215</strain>
    </source>
</reference>
<sequence length="544" mass="61311">MAKADIILKGNAIFTGLTDEPVSGAVIIQNNRISDICTEEKSKTYIGTQTKVYSFNDELILPGFHDFHLHLFLGSLYADSVSLIDAKSEQEAAAMVKEFADQRPDDPWIFGFRWYHVHWDQHTLPSRQTLDELIPDRPVLLVNEEGHGIWLNTKAMEVLGIDKQTPEPAFGKIFKDESGEPIGILYETAISLAQEAFRLPKEKEEQLLEQFLNKAAKFGITSVSDMLPLTGYELGDIHLYKQFEEEGKLTTRINFLTVLNGNLDYAKRVRRAFNSKKLKFSGLKQFLDGVPATYTALMLEDYTDLPTAGEPFLPPETIKKWVAEADREGFRVRLHACGDGAVQLGLDAYEEAMEANGRRDARHTIEHIEVIDPDDIPRFSRLGVIASMQPEHMNTEEFASNVYLSRLGKERSRRTWSIKSLQDSQAHLAFGSDYPIVEINPLLGIYRAVTRENINDEPKGGWNPNEKIKLADALRFYTLGSAYGVFAEDELGTLEKGKLADLTVLDRNLFALPAKDILQAKVKLTIMDGMVVYEHAQSEKLAVK</sequence>
<dbReference type="Gene3D" id="3.20.20.140">
    <property type="entry name" value="Metal-dependent hydrolases"/>
    <property type="match status" value="1"/>
</dbReference>
<dbReference type="SUPFAM" id="SSF51338">
    <property type="entry name" value="Composite domain of metallo-dependent hydrolases"/>
    <property type="match status" value="1"/>
</dbReference>
<dbReference type="InterPro" id="IPR011059">
    <property type="entry name" value="Metal-dep_hydrolase_composite"/>
</dbReference>
<evidence type="ECO:0000259" key="1">
    <source>
        <dbReference type="Pfam" id="PF07969"/>
    </source>
</evidence>
<dbReference type="PANTHER" id="PTHR22642:SF2">
    <property type="entry name" value="PROTEIN LONG AFTER FAR-RED 3"/>
    <property type="match status" value="1"/>
</dbReference>
<proteinExistence type="predicted"/>
<protein>
    <submittedName>
        <fullName evidence="2">Amidohydrolase</fullName>
    </submittedName>
</protein>
<dbReference type="RefSeq" id="WP_065409688.1">
    <property type="nucleotide sequence ID" value="NZ_MAYT01000004.1"/>
</dbReference>
<accession>A0A1B9B6Y8</accession>
<dbReference type="InterPro" id="IPR013108">
    <property type="entry name" value="Amidohydro_3"/>
</dbReference>
<evidence type="ECO:0000313" key="3">
    <source>
        <dbReference type="Proteomes" id="UP000092578"/>
    </source>
</evidence>
<dbReference type="Proteomes" id="UP000092578">
    <property type="component" value="Unassembled WGS sequence"/>
</dbReference>
<dbReference type="InterPro" id="IPR033932">
    <property type="entry name" value="YtcJ-like"/>
</dbReference>
<dbReference type="Gene3D" id="3.10.310.70">
    <property type="match status" value="1"/>
</dbReference>
<dbReference type="SUPFAM" id="SSF51556">
    <property type="entry name" value="Metallo-dependent hydrolases"/>
    <property type="match status" value="1"/>
</dbReference>
<gene>
    <name evidence="2" type="ORF">A8F95_19230</name>
</gene>
<dbReference type="CDD" id="cd01300">
    <property type="entry name" value="YtcJ_like"/>
    <property type="match status" value="1"/>
</dbReference>
<dbReference type="EMBL" id="MAYT01000004">
    <property type="protein sequence ID" value="OCA91865.1"/>
    <property type="molecule type" value="Genomic_DNA"/>
</dbReference>
<dbReference type="PANTHER" id="PTHR22642">
    <property type="entry name" value="IMIDAZOLONEPROPIONASE"/>
    <property type="match status" value="1"/>
</dbReference>
<keyword evidence="3" id="KW-1185">Reference proteome</keyword>
<dbReference type="GO" id="GO:0016810">
    <property type="term" value="F:hydrolase activity, acting on carbon-nitrogen (but not peptide) bonds"/>
    <property type="evidence" value="ECO:0007669"/>
    <property type="project" value="InterPro"/>
</dbReference>
<organism evidence="2 3">
    <name type="scientific">Pseudobacillus wudalianchiensis</name>
    <dbReference type="NCBI Taxonomy" id="1743143"/>
    <lineage>
        <taxon>Bacteria</taxon>
        <taxon>Bacillati</taxon>
        <taxon>Bacillota</taxon>
        <taxon>Bacilli</taxon>
        <taxon>Bacillales</taxon>
        <taxon>Bacillaceae</taxon>
        <taxon>Pseudobacillus</taxon>
    </lineage>
</organism>
<dbReference type="Gene3D" id="2.30.40.10">
    <property type="entry name" value="Urease, subunit C, domain 1"/>
    <property type="match status" value="1"/>
</dbReference>
<feature type="domain" description="Amidohydrolase 3" evidence="1">
    <location>
        <begin position="59"/>
        <end position="533"/>
    </location>
</feature>